<evidence type="ECO:0000313" key="6">
    <source>
        <dbReference type="EMBL" id="RMI45414.1"/>
    </source>
</evidence>
<dbReference type="GO" id="GO:0000976">
    <property type="term" value="F:transcription cis-regulatory region binding"/>
    <property type="evidence" value="ECO:0007669"/>
    <property type="project" value="TreeGrafter"/>
</dbReference>
<dbReference type="InterPro" id="IPR050109">
    <property type="entry name" value="HTH-type_TetR-like_transc_reg"/>
</dbReference>
<keyword evidence="2 4" id="KW-0238">DNA-binding</keyword>
<keyword evidence="3" id="KW-0804">Transcription</keyword>
<reference evidence="6 7" key="1">
    <citation type="submission" date="2018-10" db="EMBL/GenBank/DDBJ databases">
        <title>Isolation, diversity and antifungal activity of actinobacteria from wheat.</title>
        <authorList>
            <person name="Han C."/>
        </authorList>
    </citation>
    <scope>NUCLEOTIDE SEQUENCE [LARGE SCALE GENOMIC DNA]</scope>
    <source>
        <strain evidence="6 7">NEAU-YY642</strain>
    </source>
</reference>
<evidence type="ECO:0000256" key="2">
    <source>
        <dbReference type="ARBA" id="ARBA00023125"/>
    </source>
</evidence>
<comment type="caution">
    <text evidence="6">The sequence shown here is derived from an EMBL/GenBank/DDBJ whole genome shotgun (WGS) entry which is preliminary data.</text>
</comment>
<dbReference type="PROSITE" id="PS50977">
    <property type="entry name" value="HTH_TETR_2"/>
    <property type="match status" value="1"/>
</dbReference>
<feature type="DNA-binding region" description="H-T-H motif" evidence="4">
    <location>
        <begin position="39"/>
        <end position="58"/>
    </location>
</feature>
<name>A0A3M2M6I2_9ACTN</name>
<sequence>MPPRKYEQRLRAEGARATRRRIIDAVYEELRRAPDRPVSIDRIAQAAGVARPTVYLVFGSRAGLFDAVGADLLRSGGLFERMIDAAGHPDAREGLRGGVGGVVAMYAAHRDVLRALSSMARLDAEAVGGAVRRMEEGRAGGMAELARRLGEQGLLRADTDVQQATDLLWLLTAFDSFDLLYTGRGATVERVAATLVATAERALCAAA</sequence>
<dbReference type="SUPFAM" id="SSF48498">
    <property type="entry name" value="Tetracyclin repressor-like, C-terminal domain"/>
    <property type="match status" value="1"/>
</dbReference>
<dbReference type="EMBL" id="RFFJ01000008">
    <property type="protein sequence ID" value="RMI45414.1"/>
    <property type="molecule type" value="Genomic_DNA"/>
</dbReference>
<proteinExistence type="predicted"/>
<evidence type="ECO:0000256" key="4">
    <source>
        <dbReference type="PROSITE-ProRule" id="PRU00335"/>
    </source>
</evidence>
<dbReference type="Pfam" id="PF00440">
    <property type="entry name" value="TetR_N"/>
    <property type="match status" value="1"/>
</dbReference>
<keyword evidence="1" id="KW-0805">Transcription regulation</keyword>
<organism evidence="6 7">
    <name type="scientific">Streptomyces triticirhizae</name>
    <dbReference type="NCBI Taxonomy" id="2483353"/>
    <lineage>
        <taxon>Bacteria</taxon>
        <taxon>Bacillati</taxon>
        <taxon>Actinomycetota</taxon>
        <taxon>Actinomycetes</taxon>
        <taxon>Kitasatosporales</taxon>
        <taxon>Streptomycetaceae</taxon>
        <taxon>Streptomyces</taxon>
    </lineage>
</organism>
<evidence type="ECO:0000256" key="3">
    <source>
        <dbReference type="ARBA" id="ARBA00023163"/>
    </source>
</evidence>
<dbReference type="InterPro" id="IPR036271">
    <property type="entry name" value="Tet_transcr_reg_TetR-rel_C_sf"/>
</dbReference>
<dbReference type="AlphaFoldDB" id="A0A3M2M6I2"/>
<feature type="domain" description="HTH tetR-type" evidence="5">
    <location>
        <begin position="16"/>
        <end position="76"/>
    </location>
</feature>
<evidence type="ECO:0000259" key="5">
    <source>
        <dbReference type="PROSITE" id="PS50977"/>
    </source>
</evidence>
<dbReference type="PANTHER" id="PTHR30055">
    <property type="entry name" value="HTH-TYPE TRANSCRIPTIONAL REGULATOR RUTR"/>
    <property type="match status" value="1"/>
</dbReference>
<dbReference type="RefSeq" id="WP_122182276.1">
    <property type="nucleotide sequence ID" value="NZ_RFFJ01000008.1"/>
</dbReference>
<dbReference type="GO" id="GO:0003700">
    <property type="term" value="F:DNA-binding transcription factor activity"/>
    <property type="evidence" value="ECO:0007669"/>
    <property type="project" value="TreeGrafter"/>
</dbReference>
<dbReference type="Gene3D" id="1.10.10.60">
    <property type="entry name" value="Homeodomain-like"/>
    <property type="match status" value="1"/>
</dbReference>
<dbReference type="SUPFAM" id="SSF46689">
    <property type="entry name" value="Homeodomain-like"/>
    <property type="match status" value="1"/>
</dbReference>
<evidence type="ECO:0000313" key="7">
    <source>
        <dbReference type="Proteomes" id="UP000278673"/>
    </source>
</evidence>
<keyword evidence="7" id="KW-1185">Reference proteome</keyword>
<protein>
    <submittedName>
        <fullName evidence="6">TetR/AcrR family transcriptional regulator</fullName>
    </submittedName>
</protein>
<dbReference type="PANTHER" id="PTHR30055:SF234">
    <property type="entry name" value="HTH-TYPE TRANSCRIPTIONAL REGULATOR BETI"/>
    <property type="match status" value="1"/>
</dbReference>
<gene>
    <name evidence="6" type="ORF">EBN88_03430</name>
</gene>
<dbReference type="Proteomes" id="UP000278673">
    <property type="component" value="Unassembled WGS sequence"/>
</dbReference>
<accession>A0A3M2M6I2</accession>
<dbReference type="InterPro" id="IPR001647">
    <property type="entry name" value="HTH_TetR"/>
</dbReference>
<dbReference type="InterPro" id="IPR009057">
    <property type="entry name" value="Homeodomain-like_sf"/>
</dbReference>
<evidence type="ECO:0000256" key="1">
    <source>
        <dbReference type="ARBA" id="ARBA00023015"/>
    </source>
</evidence>
<dbReference type="Gene3D" id="1.10.357.10">
    <property type="entry name" value="Tetracycline Repressor, domain 2"/>
    <property type="match status" value="1"/>
</dbReference>